<accession>A0A6J4E7F9</accession>
<sequence length="71" mass="7475">MKGRPGVVDFASCGMRESVPGPDQICRGEFIRQGMRSGPGAAWVSLRSTHPTNGPSYVLRAAPTGTDCEPA</sequence>
<organism evidence="1 3">
    <name type="scientific">Pseudomonas tohonis</name>
    <dbReference type="NCBI Taxonomy" id="2725477"/>
    <lineage>
        <taxon>Bacteria</taxon>
        <taxon>Pseudomonadati</taxon>
        <taxon>Pseudomonadota</taxon>
        <taxon>Gammaproteobacteria</taxon>
        <taxon>Pseudomonadales</taxon>
        <taxon>Pseudomonadaceae</taxon>
        <taxon>Pseudomonas</taxon>
    </lineage>
</organism>
<evidence type="ECO:0000313" key="4">
    <source>
        <dbReference type="Proteomes" id="UP001054892"/>
    </source>
</evidence>
<proteinExistence type="predicted"/>
<protein>
    <submittedName>
        <fullName evidence="1">Uncharacterized protein</fullName>
    </submittedName>
</protein>
<dbReference type="EMBL" id="BQKM01000010">
    <property type="protein sequence ID" value="GJN54318.1"/>
    <property type="molecule type" value="Genomic_DNA"/>
</dbReference>
<keyword evidence="4" id="KW-1185">Reference proteome</keyword>
<dbReference type="Proteomes" id="UP000509383">
    <property type="component" value="Chromosome"/>
</dbReference>
<name>A0A6J4E7F9_9PSED</name>
<dbReference type="KEGG" id="ptw:TUM18999_33670"/>
<evidence type="ECO:0000313" key="2">
    <source>
        <dbReference type="EMBL" id="GJN54318.1"/>
    </source>
</evidence>
<gene>
    <name evidence="1" type="ORF">TUM18999_33670</name>
    <name evidence="2" type="ORF">TUM20286_40700</name>
</gene>
<dbReference type="AlphaFoldDB" id="A0A6J4E7F9"/>
<dbReference type="EMBL" id="AP023189">
    <property type="protein sequence ID" value="BCG25176.1"/>
    <property type="molecule type" value="Genomic_DNA"/>
</dbReference>
<dbReference type="Proteomes" id="UP001054892">
    <property type="component" value="Unassembled WGS sequence"/>
</dbReference>
<evidence type="ECO:0000313" key="3">
    <source>
        <dbReference type="Proteomes" id="UP000509383"/>
    </source>
</evidence>
<evidence type="ECO:0000313" key="1">
    <source>
        <dbReference type="EMBL" id="BCG25176.1"/>
    </source>
</evidence>
<reference evidence="1 3" key="1">
    <citation type="submission" date="2020-05" db="EMBL/GenBank/DDBJ databases">
        <title>Characterization of novel class B3 metallo-beta-lactamase from novel Pseudomonas species.</title>
        <authorList>
            <person name="Yamada K."/>
            <person name="Aoki K."/>
            <person name="Ishii Y."/>
        </authorList>
    </citation>
    <scope>NUCLEOTIDE SEQUENCE [LARGE SCALE GENOMIC DNA]</scope>
    <source>
        <strain evidence="1 3">TUM18999</strain>
        <strain evidence="2 4">TUM20286</strain>
    </source>
</reference>